<name>A0A3S5B471_9PLAT</name>
<feature type="compositionally biased region" description="Low complexity" evidence="1">
    <location>
        <begin position="93"/>
        <end position="110"/>
    </location>
</feature>
<dbReference type="Proteomes" id="UP000784294">
    <property type="component" value="Unassembled WGS sequence"/>
</dbReference>
<proteinExistence type="predicted"/>
<feature type="compositionally biased region" description="Pro residues" evidence="1">
    <location>
        <begin position="111"/>
        <end position="123"/>
    </location>
</feature>
<dbReference type="OrthoDB" id="5570127at2759"/>
<sequence length="392" mass="40579">MRLLTHRILPWLEARVARLPHRIHMADRGALGLLELASLTYPPVSTNSMLAGPPASPGTPGLTPVQTAAGPGTGLGSNQGSGQPGITCPTTVASPSVSISAPSSSAASSQPLPPPPPPPPPPLACLDLPGETPGRFRAVGPLPPGRLPASPVHQLGLAGALARLERVRCAPGSSRPARRIGLRASNGRLVYYDLGCLPVGSGQFVTAMAMLSANGSTCSTQAPPLCHILGPLLPSTLEANCPPAYMAWRRSRPQQLFQLLNDLLASQPETARRHLMLVSPRTMEVGPQGLSLVETGSSVSSSSFSAAASQPVPSACPMTSRGLLCLAQPPPAPSAISANSPAGALYPTNIQPPTRRTSEANHFSQLANDLFGPQRSPEESILACFAPHKQVV</sequence>
<evidence type="ECO:0000313" key="3">
    <source>
        <dbReference type="Proteomes" id="UP000784294"/>
    </source>
</evidence>
<protein>
    <submittedName>
        <fullName evidence="2">Uncharacterized protein</fullName>
    </submittedName>
</protein>
<feature type="region of interest" description="Disordered" evidence="1">
    <location>
        <begin position="48"/>
        <end position="147"/>
    </location>
</feature>
<evidence type="ECO:0000313" key="2">
    <source>
        <dbReference type="EMBL" id="VEL33084.1"/>
    </source>
</evidence>
<evidence type="ECO:0000256" key="1">
    <source>
        <dbReference type="SAM" id="MobiDB-lite"/>
    </source>
</evidence>
<keyword evidence="3" id="KW-1185">Reference proteome</keyword>
<dbReference type="AlphaFoldDB" id="A0A3S5B471"/>
<comment type="caution">
    <text evidence="2">The sequence shown here is derived from an EMBL/GenBank/DDBJ whole genome shotgun (WGS) entry which is preliminary data.</text>
</comment>
<dbReference type="EMBL" id="CAAALY010245139">
    <property type="protein sequence ID" value="VEL33084.1"/>
    <property type="molecule type" value="Genomic_DNA"/>
</dbReference>
<reference evidence="2" key="1">
    <citation type="submission" date="2018-11" db="EMBL/GenBank/DDBJ databases">
        <authorList>
            <consortium name="Pathogen Informatics"/>
        </authorList>
    </citation>
    <scope>NUCLEOTIDE SEQUENCE</scope>
</reference>
<organism evidence="2 3">
    <name type="scientific">Protopolystoma xenopodis</name>
    <dbReference type="NCBI Taxonomy" id="117903"/>
    <lineage>
        <taxon>Eukaryota</taxon>
        <taxon>Metazoa</taxon>
        <taxon>Spiralia</taxon>
        <taxon>Lophotrochozoa</taxon>
        <taxon>Platyhelminthes</taxon>
        <taxon>Monogenea</taxon>
        <taxon>Polyopisthocotylea</taxon>
        <taxon>Polystomatidea</taxon>
        <taxon>Polystomatidae</taxon>
        <taxon>Protopolystoma</taxon>
    </lineage>
</organism>
<gene>
    <name evidence="2" type="ORF">PXEA_LOCUS26524</name>
</gene>
<feature type="compositionally biased region" description="Gly residues" evidence="1">
    <location>
        <begin position="71"/>
        <end position="83"/>
    </location>
</feature>
<accession>A0A3S5B471</accession>